<gene>
    <name evidence="4" type="ORF">HQN59_18885</name>
</gene>
<reference evidence="4 5" key="1">
    <citation type="submission" date="2020-06" db="EMBL/GenBank/DDBJ databases">
        <title>Schlegella sp. ID0723 isolated from air conditioner.</title>
        <authorList>
            <person name="Kim D.Y."/>
            <person name="Kim D.-U."/>
        </authorList>
    </citation>
    <scope>NUCLEOTIDE SEQUENCE [LARGE SCALE GENOMIC DNA]</scope>
    <source>
        <strain evidence="4 5">ID0723</strain>
    </source>
</reference>
<dbReference type="Gene3D" id="3.40.50.300">
    <property type="entry name" value="P-loop containing nucleotide triphosphate hydrolases"/>
    <property type="match status" value="1"/>
</dbReference>
<dbReference type="InterPro" id="IPR050921">
    <property type="entry name" value="T4SS_GSP_E_ATPase"/>
</dbReference>
<evidence type="ECO:0000256" key="2">
    <source>
        <dbReference type="SAM" id="MobiDB-lite"/>
    </source>
</evidence>
<organism evidence="4 5">
    <name type="scientific">Piscinibacter koreensis</name>
    <dbReference type="NCBI Taxonomy" id="2742824"/>
    <lineage>
        <taxon>Bacteria</taxon>
        <taxon>Pseudomonadati</taxon>
        <taxon>Pseudomonadota</taxon>
        <taxon>Betaproteobacteria</taxon>
        <taxon>Burkholderiales</taxon>
        <taxon>Sphaerotilaceae</taxon>
        <taxon>Piscinibacter</taxon>
    </lineage>
</organism>
<dbReference type="InterPro" id="IPR001482">
    <property type="entry name" value="T2SS/T4SS_dom"/>
</dbReference>
<accession>A0A7Y6TY51</accession>
<keyword evidence="5" id="KW-1185">Reference proteome</keyword>
<dbReference type="PANTHER" id="PTHR30486">
    <property type="entry name" value="TWITCHING MOTILITY PROTEIN PILT"/>
    <property type="match status" value="1"/>
</dbReference>
<dbReference type="Gene3D" id="3.30.450.90">
    <property type="match status" value="1"/>
</dbReference>
<evidence type="ECO:0000313" key="5">
    <source>
        <dbReference type="Proteomes" id="UP000529637"/>
    </source>
</evidence>
<evidence type="ECO:0000259" key="3">
    <source>
        <dbReference type="PROSITE" id="PS00662"/>
    </source>
</evidence>
<evidence type="ECO:0000256" key="1">
    <source>
        <dbReference type="ARBA" id="ARBA00006611"/>
    </source>
</evidence>
<feature type="region of interest" description="Disordered" evidence="2">
    <location>
        <begin position="386"/>
        <end position="413"/>
    </location>
</feature>
<dbReference type="CDD" id="cd01131">
    <property type="entry name" value="PilT"/>
    <property type="match status" value="1"/>
</dbReference>
<feature type="compositionally biased region" description="Basic and acidic residues" evidence="2">
    <location>
        <begin position="389"/>
        <end position="413"/>
    </location>
</feature>
<feature type="domain" description="Bacterial type II secretion system protein E" evidence="3">
    <location>
        <begin position="205"/>
        <end position="219"/>
    </location>
</feature>
<dbReference type="GO" id="GO:0016887">
    <property type="term" value="F:ATP hydrolysis activity"/>
    <property type="evidence" value="ECO:0007669"/>
    <property type="project" value="InterPro"/>
</dbReference>
<dbReference type="AlphaFoldDB" id="A0A7Y6TY51"/>
<dbReference type="InterPro" id="IPR006321">
    <property type="entry name" value="PilT/PilU"/>
</dbReference>
<dbReference type="InterPro" id="IPR027417">
    <property type="entry name" value="P-loop_NTPase"/>
</dbReference>
<dbReference type="Pfam" id="PF00437">
    <property type="entry name" value="T2SSE"/>
    <property type="match status" value="1"/>
</dbReference>
<name>A0A7Y6TY51_9BURK</name>
<protein>
    <submittedName>
        <fullName evidence="4">PilT/PilU family type 4a pilus ATPase</fullName>
    </submittedName>
</protein>
<comment type="caution">
    <text evidence="4">The sequence shown here is derived from an EMBL/GenBank/DDBJ whole genome shotgun (WGS) entry which is preliminary data.</text>
</comment>
<dbReference type="PROSITE" id="PS00662">
    <property type="entry name" value="T2SP_E"/>
    <property type="match status" value="1"/>
</dbReference>
<sequence>MSAPALTEEQARAYMHKLLGAMSQAGGSDLFIATDFPPSMKAHGSMQPLTGQKLTAEVTRMLAHALMNEAQRAEFVKELECNFAISIPGVSRFRVNVCQQQRCVSMVIRTIAAEIPSFEKLKLPETLKDVVMTKRGLVLVVGATGSGKSTTLAAMIDHRNRSSAGHIITVEDPIEYVHPSQKSLVTHREVGIDTHSWHHALKNTLRQAPDVILIGEIRDAETMEHAIAFAETGHLCLGTLHANSASQTIERIINFFPDERRKQLLMDLSANLRAIVSQRLVRREDGKGRSAAIEILLNTPTIAERIFEGEFHEIKSIMAKSRELGMCTFDAALFDLYNAGLISFDEAIRNADSANELRLNIKLKSRRGEPPPSGYAALALDAMTTPGELAEREHRKAQEAHEARRRAEEEQLRQLREKKRAAELAMRG</sequence>
<dbReference type="PANTHER" id="PTHR30486:SF12">
    <property type="entry name" value="TYPE IV PILUS ATPASE PILU"/>
    <property type="match status" value="1"/>
</dbReference>
<dbReference type="GO" id="GO:0005524">
    <property type="term" value="F:ATP binding"/>
    <property type="evidence" value="ECO:0007669"/>
    <property type="project" value="InterPro"/>
</dbReference>
<proteinExistence type="inferred from homology"/>
<dbReference type="NCBIfam" id="TIGR01420">
    <property type="entry name" value="pilT_fam"/>
    <property type="match status" value="1"/>
</dbReference>
<dbReference type="Proteomes" id="UP000529637">
    <property type="component" value="Unassembled WGS sequence"/>
</dbReference>
<dbReference type="SUPFAM" id="SSF52540">
    <property type="entry name" value="P-loop containing nucleoside triphosphate hydrolases"/>
    <property type="match status" value="1"/>
</dbReference>
<evidence type="ECO:0000313" key="4">
    <source>
        <dbReference type="EMBL" id="NUZ07834.1"/>
    </source>
</evidence>
<comment type="similarity">
    <text evidence="1">Belongs to the GSP E family.</text>
</comment>
<dbReference type="EMBL" id="JABWMJ010000009">
    <property type="protein sequence ID" value="NUZ07834.1"/>
    <property type="molecule type" value="Genomic_DNA"/>
</dbReference>